<comment type="caution">
    <text evidence="1">The sequence shown here is derived from an EMBL/GenBank/DDBJ whole genome shotgun (WGS) entry which is preliminary data.</text>
</comment>
<dbReference type="EMBL" id="JACGWM010000004">
    <property type="protein sequence ID" value="KAL0376454.1"/>
    <property type="molecule type" value="Genomic_DNA"/>
</dbReference>
<evidence type="ECO:0000313" key="1">
    <source>
        <dbReference type="EMBL" id="KAL0376454.1"/>
    </source>
</evidence>
<gene>
    <name evidence="1" type="ORF">Scaly_0763000</name>
</gene>
<organism evidence="1">
    <name type="scientific">Sesamum calycinum</name>
    <dbReference type="NCBI Taxonomy" id="2727403"/>
    <lineage>
        <taxon>Eukaryota</taxon>
        <taxon>Viridiplantae</taxon>
        <taxon>Streptophyta</taxon>
        <taxon>Embryophyta</taxon>
        <taxon>Tracheophyta</taxon>
        <taxon>Spermatophyta</taxon>
        <taxon>Magnoliopsida</taxon>
        <taxon>eudicotyledons</taxon>
        <taxon>Gunneridae</taxon>
        <taxon>Pentapetalae</taxon>
        <taxon>asterids</taxon>
        <taxon>lamiids</taxon>
        <taxon>Lamiales</taxon>
        <taxon>Pedaliaceae</taxon>
        <taxon>Sesamum</taxon>
    </lineage>
</organism>
<reference evidence="1" key="1">
    <citation type="submission" date="2020-06" db="EMBL/GenBank/DDBJ databases">
        <authorList>
            <person name="Li T."/>
            <person name="Hu X."/>
            <person name="Zhang T."/>
            <person name="Song X."/>
            <person name="Zhang H."/>
            <person name="Dai N."/>
            <person name="Sheng W."/>
            <person name="Hou X."/>
            <person name="Wei L."/>
        </authorList>
    </citation>
    <scope>NUCLEOTIDE SEQUENCE</scope>
    <source>
        <strain evidence="1">KEN8</strain>
        <tissue evidence="1">Leaf</tissue>
    </source>
</reference>
<name>A0AAW2R954_9LAMI</name>
<reference evidence="1" key="2">
    <citation type="journal article" date="2024" name="Plant">
        <title>Genomic evolution and insights into agronomic trait innovations of Sesamum species.</title>
        <authorList>
            <person name="Miao H."/>
            <person name="Wang L."/>
            <person name="Qu L."/>
            <person name="Liu H."/>
            <person name="Sun Y."/>
            <person name="Le M."/>
            <person name="Wang Q."/>
            <person name="Wei S."/>
            <person name="Zheng Y."/>
            <person name="Lin W."/>
            <person name="Duan Y."/>
            <person name="Cao H."/>
            <person name="Xiong S."/>
            <person name="Wang X."/>
            <person name="Wei L."/>
            <person name="Li C."/>
            <person name="Ma Q."/>
            <person name="Ju M."/>
            <person name="Zhao R."/>
            <person name="Li G."/>
            <person name="Mu C."/>
            <person name="Tian Q."/>
            <person name="Mei H."/>
            <person name="Zhang T."/>
            <person name="Gao T."/>
            <person name="Zhang H."/>
        </authorList>
    </citation>
    <scope>NUCLEOTIDE SEQUENCE</scope>
    <source>
        <strain evidence="1">KEN8</strain>
    </source>
</reference>
<proteinExistence type="predicted"/>
<dbReference type="AlphaFoldDB" id="A0AAW2R954"/>
<sequence length="142" mass="15705">MGNRIDELEQSINDLRTEMGQEGSASPSAPLKTREEPSRLKIVNEMSILQIYIRATLRAAICGGYSPSSDLQLVCSYTDMVCFDVLLTCHCSCDLPSNTISLDDGYSSDSEYITDSGITYLVLGLISMCWLRFNECLSVCHV</sequence>
<protein>
    <submittedName>
        <fullName evidence="1">Uncharacterized protein</fullName>
    </submittedName>
</protein>
<accession>A0AAW2R954</accession>